<comment type="caution">
    <text evidence="2">The sequence shown here is derived from an EMBL/GenBank/DDBJ whole genome shotgun (WGS) entry which is preliminary data.</text>
</comment>
<feature type="transmembrane region" description="Helical" evidence="1">
    <location>
        <begin position="51"/>
        <end position="72"/>
    </location>
</feature>
<dbReference type="AlphaFoldDB" id="A0A927HKB0"/>
<keyword evidence="1" id="KW-0472">Membrane</keyword>
<organism evidence="2 3">
    <name type="scientific">Klebsiella pneumoniae</name>
    <dbReference type="NCBI Taxonomy" id="573"/>
    <lineage>
        <taxon>Bacteria</taxon>
        <taxon>Pseudomonadati</taxon>
        <taxon>Pseudomonadota</taxon>
        <taxon>Gammaproteobacteria</taxon>
        <taxon>Enterobacterales</taxon>
        <taxon>Enterobacteriaceae</taxon>
        <taxon>Klebsiella/Raoultella group</taxon>
        <taxon>Klebsiella</taxon>
        <taxon>Klebsiella pneumoniae complex</taxon>
    </lineage>
</organism>
<dbReference type="Proteomes" id="UP000652007">
    <property type="component" value="Unassembled WGS sequence"/>
</dbReference>
<accession>A0A927HKB0</accession>
<gene>
    <name evidence="2" type="ORF">IE990_18645</name>
</gene>
<name>A0A927HKB0_KLEPN</name>
<reference evidence="2" key="1">
    <citation type="submission" date="2020-07" db="EMBL/GenBank/DDBJ databases">
        <title>Clinical and genomic characterization of carbapenemase-producing Enterobacterales causing secondary infections during the COVID-19 crisis at a New York City hospital.</title>
        <authorList>
            <person name="Gomez-Simmonds A."/>
            <person name="Annavajhala M.K."/>
            <person name="Uhlemann A.-C."/>
        </authorList>
    </citation>
    <scope>NUCLEOTIDE SEQUENCE</scope>
    <source>
        <strain evidence="2">NK1596</strain>
    </source>
</reference>
<dbReference type="EMBL" id="JACXTH010000002">
    <property type="protein sequence ID" value="MBD3704579.1"/>
    <property type="molecule type" value="Genomic_DNA"/>
</dbReference>
<proteinExistence type="predicted"/>
<evidence type="ECO:0000256" key="1">
    <source>
        <dbReference type="SAM" id="Phobius"/>
    </source>
</evidence>
<keyword evidence="1" id="KW-0812">Transmembrane</keyword>
<evidence type="ECO:0000313" key="3">
    <source>
        <dbReference type="Proteomes" id="UP000652007"/>
    </source>
</evidence>
<keyword evidence="1" id="KW-1133">Transmembrane helix</keyword>
<sequence length="112" mass="12322">MKANFPALWLLALHNNHSLRRPAPSIQKNTCAGLRSTTGSFAADDVFPSPGPSICVIPAFSCPWLTVALFLLTQAMRYKRWPFSLSICPAFEYRAFFSGDAVTGKRTISSVL</sequence>
<evidence type="ECO:0000313" key="2">
    <source>
        <dbReference type="EMBL" id="MBD3704579.1"/>
    </source>
</evidence>
<protein>
    <submittedName>
        <fullName evidence="2">Uncharacterized protein</fullName>
    </submittedName>
</protein>